<evidence type="ECO:0000313" key="2">
    <source>
        <dbReference type="Proteomes" id="UP001501231"/>
    </source>
</evidence>
<name>A0ABN3JAG4_9ACTN</name>
<protein>
    <submittedName>
        <fullName evidence="1">Uncharacterized protein</fullName>
    </submittedName>
</protein>
<organism evidence="1 2">
    <name type="scientific">Actinomadura vinacea</name>
    <dbReference type="NCBI Taxonomy" id="115336"/>
    <lineage>
        <taxon>Bacteria</taxon>
        <taxon>Bacillati</taxon>
        <taxon>Actinomycetota</taxon>
        <taxon>Actinomycetes</taxon>
        <taxon>Streptosporangiales</taxon>
        <taxon>Thermomonosporaceae</taxon>
        <taxon>Actinomadura</taxon>
    </lineage>
</organism>
<accession>A0ABN3JAG4</accession>
<reference evidence="1 2" key="1">
    <citation type="journal article" date="2019" name="Int. J. Syst. Evol. Microbiol.">
        <title>The Global Catalogue of Microorganisms (GCM) 10K type strain sequencing project: providing services to taxonomists for standard genome sequencing and annotation.</title>
        <authorList>
            <consortium name="The Broad Institute Genomics Platform"/>
            <consortium name="The Broad Institute Genome Sequencing Center for Infectious Disease"/>
            <person name="Wu L."/>
            <person name="Ma J."/>
        </authorList>
    </citation>
    <scope>NUCLEOTIDE SEQUENCE [LARGE SCALE GENOMIC DNA]</scope>
    <source>
        <strain evidence="1 2">JCM 3325</strain>
    </source>
</reference>
<dbReference type="EMBL" id="BAAARW010000015">
    <property type="protein sequence ID" value="GAA2425002.1"/>
    <property type="molecule type" value="Genomic_DNA"/>
</dbReference>
<dbReference type="RefSeq" id="WP_344590858.1">
    <property type="nucleotide sequence ID" value="NZ_BAAARW010000015.1"/>
</dbReference>
<keyword evidence="2" id="KW-1185">Reference proteome</keyword>
<sequence length="74" mass="8787">MEPGTWWSESDYARQYYKGMVKGGISCLLIYFSEFGLELSEEQRERITSCEDYDQLKRWFQRALKGDSVEQIFG</sequence>
<dbReference type="Proteomes" id="UP001501231">
    <property type="component" value="Unassembled WGS sequence"/>
</dbReference>
<evidence type="ECO:0000313" key="1">
    <source>
        <dbReference type="EMBL" id="GAA2425002.1"/>
    </source>
</evidence>
<comment type="caution">
    <text evidence="1">The sequence shown here is derived from an EMBL/GenBank/DDBJ whole genome shotgun (WGS) entry which is preliminary data.</text>
</comment>
<proteinExistence type="predicted"/>
<gene>
    <name evidence="1" type="ORF">GCM10010191_41510</name>
</gene>